<sequence length="230" mass="26631">MILFASSTEDKFSHWKQGLSDISSLYYLTNLDILRNELIRRTPPILLLDYDLLDINSSQIIENLLTLSPRTRIILFSSGISDENEWKLLKAGIRGFCLNTLSSDQIRRAVEAVWRGELWIRRQLAQRMQNELVMAMQEKRHIERAVNNLLENLTKREYEIAILVGRGESNKQIARRLDITERTVKAHLTEIFRKLAISDRIKLALLVKDTATTTNQVFDDNESDYPTISA</sequence>
<dbReference type="SUPFAM" id="SSF52172">
    <property type="entry name" value="CheY-like"/>
    <property type="match status" value="1"/>
</dbReference>
<feature type="coiled-coil region" evidence="2">
    <location>
        <begin position="125"/>
        <end position="152"/>
    </location>
</feature>
<proteinExistence type="predicted"/>
<keyword evidence="2" id="KW-0175">Coiled coil</keyword>
<dbReference type="PANTHER" id="PTHR43214">
    <property type="entry name" value="TWO-COMPONENT RESPONSE REGULATOR"/>
    <property type="match status" value="1"/>
</dbReference>
<dbReference type="SMART" id="SM00421">
    <property type="entry name" value="HTH_LUXR"/>
    <property type="match status" value="1"/>
</dbReference>
<dbReference type="Gene3D" id="3.40.50.2300">
    <property type="match status" value="1"/>
</dbReference>
<dbReference type="EMBL" id="FNNH01000002">
    <property type="protein sequence ID" value="SDW05499.1"/>
    <property type="molecule type" value="Genomic_DNA"/>
</dbReference>
<protein>
    <submittedName>
        <fullName evidence="4">DNA-binding response regulator, NarL/FixJ family, contains REC and HTH domains</fullName>
    </submittedName>
</protein>
<evidence type="ECO:0000259" key="3">
    <source>
        <dbReference type="PROSITE" id="PS50043"/>
    </source>
</evidence>
<dbReference type="PROSITE" id="PS50043">
    <property type="entry name" value="HTH_LUXR_2"/>
    <property type="match status" value="1"/>
</dbReference>
<dbReference type="Pfam" id="PF00196">
    <property type="entry name" value="GerE"/>
    <property type="match status" value="1"/>
</dbReference>
<evidence type="ECO:0000313" key="4">
    <source>
        <dbReference type="EMBL" id="SDW05499.1"/>
    </source>
</evidence>
<dbReference type="CDD" id="cd06170">
    <property type="entry name" value="LuxR_C_like"/>
    <property type="match status" value="1"/>
</dbReference>
<evidence type="ECO:0000256" key="2">
    <source>
        <dbReference type="SAM" id="Coils"/>
    </source>
</evidence>
<evidence type="ECO:0000256" key="1">
    <source>
        <dbReference type="ARBA" id="ARBA00023125"/>
    </source>
</evidence>
<reference evidence="4 5" key="1">
    <citation type="submission" date="2016-10" db="EMBL/GenBank/DDBJ databases">
        <authorList>
            <person name="de Groot N.N."/>
        </authorList>
    </citation>
    <scope>NUCLEOTIDE SEQUENCE [LARGE SCALE GENOMIC DNA]</scope>
    <source>
        <strain evidence="4 5">Nm110</strain>
    </source>
</reference>
<dbReference type="Gene3D" id="1.10.10.10">
    <property type="entry name" value="Winged helix-like DNA-binding domain superfamily/Winged helix DNA-binding domain"/>
    <property type="match status" value="1"/>
</dbReference>
<dbReference type="AlphaFoldDB" id="A0A1H2QGF8"/>
<dbReference type="InterPro" id="IPR000792">
    <property type="entry name" value="Tscrpt_reg_LuxR_C"/>
</dbReference>
<dbReference type="Proteomes" id="UP000183454">
    <property type="component" value="Unassembled WGS sequence"/>
</dbReference>
<dbReference type="RefSeq" id="WP_074664851.1">
    <property type="nucleotide sequence ID" value="NZ_FNNH01000002.1"/>
</dbReference>
<name>A0A1H2QGF8_9PROT</name>
<dbReference type="InterPro" id="IPR016032">
    <property type="entry name" value="Sig_transdc_resp-reg_C-effctor"/>
</dbReference>
<evidence type="ECO:0000313" key="5">
    <source>
        <dbReference type="Proteomes" id="UP000183454"/>
    </source>
</evidence>
<dbReference type="InterPro" id="IPR011006">
    <property type="entry name" value="CheY-like_superfamily"/>
</dbReference>
<dbReference type="SUPFAM" id="SSF46894">
    <property type="entry name" value="C-terminal effector domain of the bipartite response regulators"/>
    <property type="match status" value="1"/>
</dbReference>
<organism evidence="4 5">
    <name type="scientific">Nitrosomonas communis</name>
    <dbReference type="NCBI Taxonomy" id="44574"/>
    <lineage>
        <taxon>Bacteria</taxon>
        <taxon>Pseudomonadati</taxon>
        <taxon>Pseudomonadota</taxon>
        <taxon>Betaproteobacteria</taxon>
        <taxon>Nitrosomonadales</taxon>
        <taxon>Nitrosomonadaceae</taxon>
        <taxon>Nitrosomonas</taxon>
    </lineage>
</organism>
<dbReference type="PANTHER" id="PTHR43214:SF38">
    <property type="entry name" value="NITRATE_NITRITE RESPONSE REGULATOR PROTEIN NARL"/>
    <property type="match status" value="1"/>
</dbReference>
<dbReference type="InterPro" id="IPR036388">
    <property type="entry name" value="WH-like_DNA-bd_sf"/>
</dbReference>
<dbReference type="InterPro" id="IPR039420">
    <property type="entry name" value="WalR-like"/>
</dbReference>
<keyword evidence="1 4" id="KW-0238">DNA-binding</keyword>
<feature type="domain" description="HTH luxR-type" evidence="3">
    <location>
        <begin position="146"/>
        <end position="211"/>
    </location>
</feature>
<dbReference type="GO" id="GO:0003677">
    <property type="term" value="F:DNA binding"/>
    <property type="evidence" value="ECO:0007669"/>
    <property type="project" value="UniProtKB-KW"/>
</dbReference>
<accession>A0A1H2QGF8</accession>
<dbReference type="PRINTS" id="PR00038">
    <property type="entry name" value="HTHLUXR"/>
</dbReference>
<dbReference type="GO" id="GO:0006355">
    <property type="term" value="P:regulation of DNA-templated transcription"/>
    <property type="evidence" value="ECO:0007669"/>
    <property type="project" value="InterPro"/>
</dbReference>
<gene>
    <name evidence="4" type="ORF">SAMN05421882_100277</name>
</gene>